<sequence length="40" mass="4684">MNYMALARDESLLMFSRGQKEAVWKVLEQGGERHSLMQSR</sequence>
<proteinExistence type="predicted"/>
<keyword evidence="2" id="KW-1185">Reference proteome</keyword>
<organism evidence="1 2">
    <name type="scientific">Bacterioplanoides pacificum</name>
    <dbReference type="NCBI Taxonomy" id="1171596"/>
    <lineage>
        <taxon>Bacteria</taxon>
        <taxon>Pseudomonadati</taxon>
        <taxon>Pseudomonadota</taxon>
        <taxon>Gammaproteobacteria</taxon>
        <taxon>Oceanospirillales</taxon>
        <taxon>Oceanospirillaceae</taxon>
        <taxon>Bacterioplanoides</taxon>
    </lineage>
</organism>
<accession>A0ABV7VPF8</accession>
<dbReference type="EMBL" id="JBHRYB010000003">
    <property type="protein sequence ID" value="MFC3679383.1"/>
    <property type="molecule type" value="Genomic_DNA"/>
</dbReference>
<protein>
    <submittedName>
        <fullName evidence="1">Uncharacterized protein</fullName>
    </submittedName>
</protein>
<dbReference type="RefSeq" id="WP_376865061.1">
    <property type="nucleotide sequence ID" value="NZ_JBHRYB010000003.1"/>
</dbReference>
<gene>
    <name evidence="1" type="ORF">ACFOMG_04565</name>
</gene>
<evidence type="ECO:0000313" key="1">
    <source>
        <dbReference type="EMBL" id="MFC3679383.1"/>
    </source>
</evidence>
<reference evidence="2" key="1">
    <citation type="journal article" date="2019" name="Int. J. Syst. Evol. Microbiol.">
        <title>The Global Catalogue of Microorganisms (GCM) 10K type strain sequencing project: providing services to taxonomists for standard genome sequencing and annotation.</title>
        <authorList>
            <consortium name="The Broad Institute Genomics Platform"/>
            <consortium name="The Broad Institute Genome Sequencing Center for Infectious Disease"/>
            <person name="Wu L."/>
            <person name="Ma J."/>
        </authorList>
    </citation>
    <scope>NUCLEOTIDE SEQUENCE [LARGE SCALE GENOMIC DNA]</scope>
    <source>
        <strain evidence="2">KCTC 42424</strain>
    </source>
</reference>
<dbReference type="Proteomes" id="UP001595722">
    <property type="component" value="Unassembled WGS sequence"/>
</dbReference>
<evidence type="ECO:0000313" key="2">
    <source>
        <dbReference type="Proteomes" id="UP001595722"/>
    </source>
</evidence>
<comment type="caution">
    <text evidence="1">The sequence shown here is derived from an EMBL/GenBank/DDBJ whole genome shotgun (WGS) entry which is preliminary data.</text>
</comment>
<name>A0ABV7VPF8_9GAMM</name>